<name>A0A218NNY3_9ARCH</name>
<evidence type="ECO:0000313" key="2">
    <source>
        <dbReference type="EMBL" id="ASI14163.1"/>
    </source>
</evidence>
<accession>A0A218NNY3</accession>
<evidence type="ECO:0000259" key="1">
    <source>
        <dbReference type="Pfam" id="PF03625"/>
    </source>
</evidence>
<dbReference type="AlphaFoldDB" id="A0A218NNY3"/>
<sequence>MATEYRVKSKHSFDEVCDKIREIVPPNGFSILSEIRTSDILRSKGFEYPNLRTFDICNAGYANRALSLDTRVETIIPCHLIVKEAENHTEVSVQLPREMFDSLHTEESEEMESFMSEVEAKLKGIVDSFADE</sequence>
<dbReference type="InterPro" id="IPR035923">
    <property type="entry name" value="TT1751-like_sf"/>
</dbReference>
<proteinExistence type="predicted"/>
<reference evidence="2 3" key="1">
    <citation type="journal article" date="2017" name="Nat. Commun.">
        <title>'ARMAN' archaea depend on association with euryarchaeal host in culture and in situ.</title>
        <authorList>
            <person name="Golyshina O."/>
            <person name="Toshchakov S."/>
            <person name="Makarova K."/>
            <person name="Gavrilov S."/>
            <person name="Korzhenkov A."/>
            <person name="La Cono V."/>
            <person name="Arcadi E."/>
            <person name="Nechitaylo T."/>
            <person name="Ferrer M."/>
            <person name="Kublanov I."/>
            <person name="Wolf Y."/>
            <person name="Yakimov M."/>
            <person name="Golyshin P."/>
            <person name="Slesarev A."/>
            <person name="Kozyavkin S."/>
        </authorList>
    </citation>
    <scope>NUCLEOTIDE SEQUENCE [LARGE SCALE GENOMIC DNA]</scope>
    <source>
        <strain evidence="2 3">Mia14</strain>
    </source>
</reference>
<dbReference type="PANTHER" id="PTHR38342">
    <property type="entry name" value="SLR5037 PROTEIN"/>
    <property type="match status" value="1"/>
</dbReference>
<evidence type="ECO:0000313" key="3">
    <source>
        <dbReference type="Proteomes" id="UP000197679"/>
    </source>
</evidence>
<dbReference type="RefSeq" id="WP_157891469.1">
    <property type="nucleotide sequence ID" value="NZ_CP019964.1"/>
</dbReference>
<dbReference type="Gene3D" id="3.30.310.70">
    <property type="entry name" value="TT1751-like domain"/>
    <property type="match status" value="1"/>
</dbReference>
<dbReference type="Pfam" id="PF03625">
    <property type="entry name" value="DUF302"/>
    <property type="match status" value="1"/>
</dbReference>
<dbReference type="CDD" id="cd14797">
    <property type="entry name" value="DUF302"/>
    <property type="match status" value="1"/>
</dbReference>
<gene>
    <name evidence="2" type="ORF">Mia14_0882</name>
</gene>
<dbReference type="OrthoDB" id="2559at2157"/>
<dbReference type="Proteomes" id="UP000197679">
    <property type="component" value="Chromosome"/>
</dbReference>
<dbReference type="PIRSF" id="PIRSF021774">
    <property type="entry name" value="UCP021774"/>
    <property type="match status" value="1"/>
</dbReference>
<dbReference type="InterPro" id="IPR005180">
    <property type="entry name" value="DUF302"/>
</dbReference>
<dbReference type="InterPro" id="IPR016796">
    <property type="entry name" value="UCP021774"/>
</dbReference>
<feature type="domain" description="DUF302" evidence="1">
    <location>
        <begin position="38"/>
        <end position="94"/>
    </location>
</feature>
<keyword evidence="3" id="KW-1185">Reference proteome</keyword>
<protein>
    <submittedName>
        <fullName evidence="2">DUF302 family protein</fullName>
    </submittedName>
</protein>
<dbReference type="KEGG" id="marh:Mia14_0882"/>
<dbReference type="EMBL" id="CP019964">
    <property type="protein sequence ID" value="ASI14163.1"/>
    <property type="molecule type" value="Genomic_DNA"/>
</dbReference>
<dbReference type="SUPFAM" id="SSF103247">
    <property type="entry name" value="TT1751-like"/>
    <property type="match status" value="1"/>
</dbReference>
<dbReference type="GeneID" id="33314425"/>
<organism evidence="2 3">
    <name type="scientific">Candidatus Mancarchaeum acidiphilum</name>
    <dbReference type="NCBI Taxonomy" id="1920749"/>
    <lineage>
        <taxon>Archaea</taxon>
        <taxon>Candidatus Micrarchaeota</taxon>
        <taxon>Candidatus Mancarchaeum</taxon>
    </lineage>
</organism>
<dbReference type="PANTHER" id="PTHR38342:SF1">
    <property type="entry name" value="SLR5037 PROTEIN"/>
    <property type="match status" value="1"/>
</dbReference>